<evidence type="ECO:0000313" key="2">
    <source>
        <dbReference type="EMBL" id="TEB25402.1"/>
    </source>
</evidence>
<gene>
    <name evidence="2" type="ORF">FA13DRAFT_1738334</name>
</gene>
<keyword evidence="3" id="KW-1185">Reference proteome</keyword>
<proteinExistence type="predicted"/>
<feature type="transmembrane region" description="Helical" evidence="1">
    <location>
        <begin position="20"/>
        <end position="39"/>
    </location>
</feature>
<reference evidence="2 3" key="1">
    <citation type="journal article" date="2019" name="Nat. Ecol. Evol.">
        <title>Megaphylogeny resolves global patterns of mushroom evolution.</title>
        <authorList>
            <person name="Varga T."/>
            <person name="Krizsan K."/>
            <person name="Foldi C."/>
            <person name="Dima B."/>
            <person name="Sanchez-Garcia M."/>
            <person name="Sanchez-Ramirez S."/>
            <person name="Szollosi G.J."/>
            <person name="Szarkandi J.G."/>
            <person name="Papp V."/>
            <person name="Albert L."/>
            <person name="Andreopoulos W."/>
            <person name="Angelini C."/>
            <person name="Antonin V."/>
            <person name="Barry K.W."/>
            <person name="Bougher N.L."/>
            <person name="Buchanan P."/>
            <person name="Buyck B."/>
            <person name="Bense V."/>
            <person name="Catcheside P."/>
            <person name="Chovatia M."/>
            <person name="Cooper J."/>
            <person name="Damon W."/>
            <person name="Desjardin D."/>
            <person name="Finy P."/>
            <person name="Geml J."/>
            <person name="Haridas S."/>
            <person name="Hughes K."/>
            <person name="Justo A."/>
            <person name="Karasinski D."/>
            <person name="Kautmanova I."/>
            <person name="Kiss B."/>
            <person name="Kocsube S."/>
            <person name="Kotiranta H."/>
            <person name="LaButti K.M."/>
            <person name="Lechner B.E."/>
            <person name="Liimatainen K."/>
            <person name="Lipzen A."/>
            <person name="Lukacs Z."/>
            <person name="Mihaltcheva S."/>
            <person name="Morgado L.N."/>
            <person name="Niskanen T."/>
            <person name="Noordeloos M.E."/>
            <person name="Ohm R.A."/>
            <person name="Ortiz-Santana B."/>
            <person name="Ovrebo C."/>
            <person name="Racz N."/>
            <person name="Riley R."/>
            <person name="Savchenko A."/>
            <person name="Shiryaev A."/>
            <person name="Soop K."/>
            <person name="Spirin V."/>
            <person name="Szebenyi C."/>
            <person name="Tomsovsky M."/>
            <person name="Tulloss R.E."/>
            <person name="Uehling J."/>
            <person name="Grigoriev I.V."/>
            <person name="Vagvolgyi C."/>
            <person name="Papp T."/>
            <person name="Martin F.M."/>
            <person name="Miettinen O."/>
            <person name="Hibbett D.S."/>
            <person name="Nagy L.G."/>
        </authorList>
    </citation>
    <scope>NUCLEOTIDE SEQUENCE [LARGE SCALE GENOMIC DNA]</scope>
    <source>
        <strain evidence="2 3">FP101781</strain>
    </source>
</reference>
<feature type="transmembrane region" description="Helical" evidence="1">
    <location>
        <begin position="138"/>
        <end position="161"/>
    </location>
</feature>
<accession>A0A4Y7SUD2</accession>
<evidence type="ECO:0000256" key="1">
    <source>
        <dbReference type="SAM" id="Phobius"/>
    </source>
</evidence>
<name>A0A4Y7SUD2_COPMI</name>
<keyword evidence="1" id="KW-0812">Transmembrane</keyword>
<sequence length="170" mass="18445">MATILGTPTIPTSRAPAIHALQWVSMDLAALLFAISNIVGGTHLTVPYITALVTAAFETALLWANRRKQNRRNSVEAPNTPPLGEEESQTLPALQAILLPIACAKWAIGLRVLLAVAWVWALAFVIMSQALIRVPNGFLIFETIWIGAELGVMGTLIIFCVGEQQHVVRI</sequence>
<dbReference type="AlphaFoldDB" id="A0A4Y7SUD2"/>
<keyword evidence="1" id="KW-0472">Membrane</keyword>
<feature type="transmembrane region" description="Helical" evidence="1">
    <location>
        <begin position="112"/>
        <end position="132"/>
    </location>
</feature>
<feature type="transmembrane region" description="Helical" evidence="1">
    <location>
        <begin position="45"/>
        <end position="64"/>
    </location>
</feature>
<organism evidence="2 3">
    <name type="scientific">Coprinellus micaceus</name>
    <name type="common">Glistening ink-cap mushroom</name>
    <name type="synonym">Coprinus micaceus</name>
    <dbReference type="NCBI Taxonomy" id="71717"/>
    <lineage>
        <taxon>Eukaryota</taxon>
        <taxon>Fungi</taxon>
        <taxon>Dikarya</taxon>
        <taxon>Basidiomycota</taxon>
        <taxon>Agaricomycotina</taxon>
        <taxon>Agaricomycetes</taxon>
        <taxon>Agaricomycetidae</taxon>
        <taxon>Agaricales</taxon>
        <taxon>Agaricineae</taxon>
        <taxon>Psathyrellaceae</taxon>
        <taxon>Coprinellus</taxon>
    </lineage>
</organism>
<dbReference type="Proteomes" id="UP000298030">
    <property type="component" value="Unassembled WGS sequence"/>
</dbReference>
<keyword evidence="1" id="KW-1133">Transmembrane helix</keyword>
<dbReference type="EMBL" id="QPFP01000057">
    <property type="protein sequence ID" value="TEB25402.1"/>
    <property type="molecule type" value="Genomic_DNA"/>
</dbReference>
<protein>
    <submittedName>
        <fullName evidence="2">Uncharacterized protein</fullName>
    </submittedName>
</protein>
<comment type="caution">
    <text evidence="2">The sequence shown here is derived from an EMBL/GenBank/DDBJ whole genome shotgun (WGS) entry which is preliminary data.</text>
</comment>
<evidence type="ECO:0000313" key="3">
    <source>
        <dbReference type="Proteomes" id="UP000298030"/>
    </source>
</evidence>